<comment type="subcellular location">
    <subcellularLocation>
        <location evidence="1">Cell outer membrane</location>
        <topology evidence="1">Multi-pass membrane protein</topology>
    </subcellularLocation>
</comment>
<evidence type="ECO:0000313" key="10">
    <source>
        <dbReference type="Proteomes" id="UP000092932"/>
    </source>
</evidence>
<dbReference type="InterPro" id="IPR057601">
    <property type="entry name" value="Oar-like_b-barrel"/>
</dbReference>
<evidence type="ECO:0000313" key="9">
    <source>
        <dbReference type="EMBL" id="ANY18599.1"/>
    </source>
</evidence>
<dbReference type="Gene3D" id="2.40.170.20">
    <property type="entry name" value="TonB-dependent receptor, beta-barrel domain"/>
    <property type="match status" value="1"/>
</dbReference>
<dbReference type="Pfam" id="PF25183">
    <property type="entry name" value="OMP_b-brl_4"/>
    <property type="match status" value="2"/>
</dbReference>
<dbReference type="EMBL" id="CP016591">
    <property type="protein sequence ID" value="ANY18599.1"/>
    <property type="molecule type" value="Genomic_DNA"/>
</dbReference>
<dbReference type="AlphaFoldDB" id="A0A1B2A8V4"/>
<evidence type="ECO:0000256" key="4">
    <source>
        <dbReference type="ARBA" id="ARBA00022692"/>
    </source>
</evidence>
<dbReference type="SUPFAM" id="SSF49464">
    <property type="entry name" value="Carboxypeptidase regulatory domain-like"/>
    <property type="match status" value="1"/>
</dbReference>
<keyword evidence="6" id="KW-0998">Cell outer membrane</keyword>
<dbReference type="STRING" id="692370.A6F68_00063"/>
<evidence type="ECO:0000256" key="2">
    <source>
        <dbReference type="ARBA" id="ARBA00022448"/>
    </source>
</evidence>
<keyword evidence="5" id="KW-0472">Membrane</keyword>
<name>A0A1B2A8V4_9SPHN</name>
<dbReference type="InterPro" id="IPR008969">
    <property type="entry name" value="CarboxyPept-like_regulatory"/>
</dbReference>
<dbReference type="PATRIC" id="fig|692370.5.peg.66"/>
<evidence type="ECO:0000256" key="7">
    <source>
        <dbReference type="SAM" id="SignalP"/>
    </source>
</evidence>
<dbReference type="PANTHER" id="PTHR30069">
    <property type="entry name" value="TONB-DEPENDENT OUTER MEMBRANE RECEPTOR"/>
    <property type="match status" value="1"/>
</dbReference>
<dbReference type="SUPFAM" id="SSF56935">
    <property type="entry name" value="Porins"/>
    <property type="match status" value="1"/>
</dbReference>
<keyword evidence="2" id="KW-0813">Transport</keyword>
<dbReference type="InterPro" id="IPR039426">
    <property type="entry name" value="TonB-dep_rcpt-like"/>
</dbReference>
<feature type="signal peptide" evidence="7">
    <location>
        <begin position="1"/>
        <end position="26"/>
    </location>
</feature>
<dbReference type="GO" id="GO:0044718">
    <property type="term" value="P:siderophore transmembrane transport"/>
    <property type="evidence" value="ECO:0007669"/>
    <property type="project" value="TreeGrafter"/>
</dbReference>
<evidence type="ECO:0000259" key="8">
    <source>
        <dbReference type="Pfam" id="PF25183"/>
    </source>
</evidence>
<sequence>MKLKYLLAASVVSLSATAILPAPVMAQQITSGIQGSVADEAGNAIPGATVTITDIRTGAQRSLTTGADGNFRADGLVTGGPYTVAANAGGFEGQTVEGVQLTLQGNADLSFALTAGGGEIVVSGARANLTTVTTGPGQSFGLAVLESVPTFERDLRDVIRIDPRVSLDRNQESDRVSCLGGNDRSNAFTVDGINQGDVYGLTDTPFSSRTGTPIPYDAIRETSVEFAPMDVTYGSFTGCAINAVTKSGSNDISGSAFITYSNLDLSGDRAGGVAANGVNRDLRFGGTLSGPIIKDRLFLFGAYERVDVVDAVESGPVGAGLANDRTFITQALFDQIAGVLNNSYGIDVGGVARTLPFKSDRYFVRADAYLSDNHRLEATYQHVNEAKVQADDMTDNTGLGRSTITGLNNFYASGSQSDYYSGRLYSNWSDNFSTEFGYSRSEITDEQSPLGGGEAQDENPITRIVVGVNNGTSRGLFVAGPGFSRSANRLSVSVDQFRAKGILNQGAHTLTFGAEMNKADLNNLFVQNGTGTLYFRDVNALIAGTPNNGTSFSTTDPAAVAAGTTIGADINNSRDGNIESAAAAFSRTIYTAFVQDEWDVTDRLNLIGGVRVDWYDGDRPRLNSRFVQRYGQANTIGFSNIDPVVAPRFALDYDAGDFGFARNLRIKAGVGVFSGGDPVVWFGNAFQNDGFATAPGNLNTTSCGTTNINVLSGGSFTGFPQCVRNSAQALAAQGGGDTQSIDPDIKMPSVLRYNLGLSATLGAGGSFFSGWNLNLDYIRSQYRNPLTLVDLSQVPDFRIGLNGFTIDGRPINRAIDPTVAGCTARLVQDGTAISYTNVNAACFSTSRDDELQLTNGGKYTSQIASAILAKRFERGLFTEGGSTFINIGYAFTDSKDRRSMYRSTAGSNYDGTAAFDRQNPPATRSFYSTKHNITLAAQFKEAFISEEAKTGFGFTFVARSGRPYSLTFGGSGRFYDSASGNDNALLYIPTGVNDPNLAPTSNAAAVQSLVNYIDALPCAKKYAGRTIERNSCSNEWYYDLDLNFSQEFPGPLNGRDKFRFTATLDNFLNFLDSDWNVFRRRDFEGLVNVVDTPSTPVDAQGRYIISSFAPDDAALVQPSSSLWRIKVGLSYDF</sequence>
<accession>A0A1B2A8V4</accession>
<dbReference type="PANTHER" id="PTHR30069:SF46">
    <property type="entry name" value="OAR PROTEIN"/>
    <property type="match status" value="1"/>
</dbReference>
<gene>
    <name evidence="9" type="ORF">A6F68_00063</name>
</gene>
<dbReference type="Gene3D" id="2.60.40.1120">
    <property type="entry name" value="Carboxypeptidase-like, regulatory domain"/>
    <property type="match status" value="1"/>
</dbReference>
<dbReference type="RefSeq" id="WP_067674718.1">
    <property type="nucleotide sequence ID" value="NZ_CP016591.1"/>
</dbReference>
<evidence type="ECO:0000256" key="3">
    <source>
        <dbReference type="ARBA" id="ARBA00022452"/>
    </source>
</evidence>
<feature type="domain" description="TonB-dependent transporter Oar-like beta-barrel" evidence="8">
    <location>
        <begin position="355"/>
        <end position="1069"/>
    </location>
</feature>
<proteinExistence type="predicted"/>
<keyword evidence="10" id="KW-1185">Reference proteome</keyword>
<dbReference type="GO" id="GO:0009279">
    <property type="term" value="C:cell outer membrane"/>
    <property type="evidence" value="ECO:0007669"/>
    <property type="project" value="UniProtKB-SubCell"/>
</dbReference>
<dbReference type="InterPro" id="IPR036942">
    <property type="entry name" value="Beta-barrel_TonB_sf"/>
</dbReference>
<dbReference type="Proteomes" id="UP000092932">
    <property type="component" value="Chromosome"/>
</dbReference>
<dbReference type="GO" id="GO:0015344">
    <property type="term" value="F:siderophore uptake transmembrane transporter activity"/>
    <property type="evidence" value="ECO:0007669"/>
    <property type="project" value="TreeGrafter"/>
</dbReference>
<dbReference type="KEGG" id="ado:A6F68_00063"/>
<keyword evidence="3" id="KW-1134">Transmembrane beta strand</keyword>
<dbReference type="OrthoDB" id="9768147at2"/>
<dbReference type="Pfam" id="PF13620">
    <property type="entry name" value="CarboxypepD_reg"/>
    <property type="match status" value="1"/>
</dbReference>
<reference evidence="9 10" key="1">
    <citation type="submission" date="2016-07" db="EMBL/GenBank/DDBJ databases">
        <title>Complete genome sequence of Altererythrobacter dongtanensis KCTC 22672, a type strain with esterase isolated from tidal flat.</title>
        <authorList>
            <person name="Cheng H."/>
            <person name="Wu Y.-H."/>
            <person name="Zhou P."/>
            <person name="Huo Y.-Y."/>
            <person name="Wang C.-S."/>
            <person name="Xu X.-W."/>
        </authorList>
    </citation>
    <scope>NUCLEOTIDE SEQUENCE [LARGE SCALE GENOMIC DNA]</scope>
    <source>
        <strain evidence="9 10">KCTC 22672</strain>
    </source>
</reference>
<feature type="domain" description="TonB-dependent transporter Oar-like beta-barrel" evidence="8">
    <location>
        <begin position="244"/>
        <end position="308"/>
    </location>
</feature>
<protein>
    <recommendedName>
        <fullName evidence="8">TonB-dependent transporter Oar-like beta-barrel domain-containing protein</fullName>
    </recommendedName>
</protein>
<evidence type="ECO:0000256" key="6">
    <source>
        <dbReference type="ARBA" id="ARBA00023237"/>
    </source>
</evidence>
<keyword evidence="4" id="KW-0812">Transmembrane</keyword>
<organism evidence="9 10">
    <name type="scientific">Tsuneonella dongtanensis</name>
    <dbReference type="NCBI Taxonomy" id="692370"/>
    <lineage>
        <taxon>Bacteria</taxon>
        <taxon>Pseudomonadati</taxon>
        <taxon>Pseudomonadota</taxon>
        <taxon>Alphaproteobacteria</taxon>
        <taxon>Sphingomonadales</taxon>
        <taxon>Erythrobacteraceae</taxon>
        <taxon>Tsuneonella</taxon>
    </lineage>
</organism>
<feature type="chain" id="PRO_5008533888" description="TonB-dependent transporter Oar-like beta-barrel domain-containing protein" evidence="7">
    <location>
        <begin position="27"/>
        <end position="1133"/>
    </location>
</feature>
<evidence type="ECO:0000256" key="1">
    <source>
        <dbReference type="ARBA" id="ARBA00004571"/>
    </source>
</evidence>
<keyword evidence="7" id="KW-0732">Signal</keyword>
<evidence type="ECO:0000256" key="5">
    <source>
        <dbReference type="ARBA" id="ARBA00023136"/>
    </source>
</evidence>